<dbReference type="PROSITE" id="PS00216">
    <property type="entry name" value="SUGAR_TRANSPORT_1"/>
    <property type="match status" value="1"/>
</dbReference>
<keyword evidence="3" id="KW-1003">Cell membrane</keyword>
<keyword evidence="5 8" id="KW-0812">Transmembrane</keyword>
<dbReference type="CDD" id="cd17358">
    <property type="entry name" value="MFS_GLUT6_8_Class3_like"/>
    <property type="match status" value="1"/>
</dbReference>
<dbReference type="Gene3D" id="1.20.1250.20">
    <property type="entry name" value="MFS general substrate transporter like domains"/>
    <property type="match status" value="1"/>
</dbReference>
<evidence type="ECO:0000313" key="10">
    <source>
        <dbReference type="Proteomes" id="UP000504634"/>
    </source>
</evidence>
<feature type="transmembrane region" description="Helical" evidence="8">
    <location>
        <begin position="272"/>
        <end position="294"/>
    </location>
</feature>
<feature type="transmembrane region" description="Helical" evidence="8">
    <location>
        <begin position="406"/>
        <end position="426"/>
    </location>
</feature>
<dbReference type="OrthoDB" id="6612291at2759"/>
<dbReference type="GO" id="GO:0051119">
    <property type="term" value="F:sugar transmembrane transporter activity"/>
    <property type="evidence" value="ECO:0007669"/>
    <property type="project" value="InterPro"/>
</dbReference>
<keyword evidence="10" id="KW-1185">Reference proteome</keyword>
<feature type="transmembrane region" description="Helical" evidence="8">
    <location>
        <begin position="177"/>
        <end position="197"/>
    </location>
</feature>
<dbReference type="GeneID" id="115623717"/>
<name>A0A6J2TG23_DROLE</name>
<evidence type="ECO:0000256" key="1">
    <source>
        <dbReference type="ARBA" id="ARBA00004651"/>
    </source>
</evidence>
<dbReference type="GO" id="GO:0005886">
    <property type="term" value="C:plasma membrane"/>
    <property type="evidence" value="ECO:0007669"/>
    <property type="project" value="UniProtKB-SubCell"/>
</dbReference>
<accession>A0A6J2TG23</accession>
<feature type="transmembrane region" description="Helical" evidence="8">
    <location>
        <begin position="368"/>
        <end position="394"/>
    </location>
</feature>
<keyword evidence="2" id="KW-0813">Transport</keyword>
<dbReference type="RefSeq" id="XP_030374058.1">
    <property type="nucleotide sequence ID" value="XM_030518198.1"/>
</dbReference>
<reference evidence="11" key="1">
    <citation type="submission" date="2025-08" db="UniProtKB">
        <authorList>
            <consortium name="RefSeq"/>
        </authorList>
    </citation>
    <scope>IDENTIFICATION</scope>
    <source>
        <strain evidence="11">11010-0011.00</strain>
        <tissue evidence="11">Whole body</tissue>
    </source>
</reference>
<feature type="transmembrane region" description="Helical" evidence="8">
    <location>
        <begin position="306"/>
        <end position="330"/>
    </location>
</feature>
<dbReference type="InterPro" id="IPR050549">
    <property type="entry name" value="MFS_Trehalose_Transporter"/>
</dbReference>
<feature type="domain" description="Major facilitator superfamily (MFS) profile" evidence="9">
    <location>
        <begin position="23"/>
        <end position="461"/>
    </location>
</feature>
<evidence type="ECO:0000313" key="11">
    <source>
        <dbReference type="RefSeq" id="XP_030374058.1"/>
    </source>
</evidence>
<evidence type="ECO:0000259" key="9">
    <source>
        <dbReference type="PROSITE" id="PS50850"/>
    </source>
</evidence>
<dbReference type="Proteomes" id="UP000504634">
    <property type="component" value="Unplaced"/>
</dbReference>
<gene>
    <name evidence="11" type="primary">LOC115623717</name>
</gene>
<keyword evidence="4" id="KW-0762">Sugar transport</keyword>
<evidence type="ECO:0000256" key="8">
    <source>
        <dbReference type="SAM" id="Phobius"/>
    </source>
</evidence>
<dbReference type="InterPro" id="IPR005829">
    <property type="entry name" value="Sugar_transporter_CS"/>
</dbReference>
<evidence type="ECO:0000256" key="7">
    <source>
        <dbReference type="ARBA" id="ARBA00023136"/>
    </source>
</evidence>
<dbReference type="AlphaFoldDB" id="A0A6J2TG23"/>
<dbReference type="InterPro" id="IPR036259">
    <property type="entry name" value="MFS_trans_sf"/>
</dbReference>
<dbReference type="FunFam" id="1.20.1250.20:FF:000218">
    <property type="entry name" value="facilitated trehalose transporter Tret1"/>
    <property type="match status" value="1"/>
</dbReference>
<evidence type="ECO:0000256" key="6">
    <source>
        <dbReference type="ARBA" id="ARBA00022989"/>
    </source>
</evidence>
<feature type="transmembrane region" description="Helical" evidence="8">
    <location>
        <begin position="438"/>
        <end position="457"/>
    </location>
</feature>
<feature type="transmembrane region" description="Helical" evidence="8">
    <location>
        <begin position="61"/>
        <end position="86"/>
    </location>
</feature>
<evidence type="ECO:0000256" key="4">
    <source>
        <dbReference type="ARBA" id="ARBA00022597"/>
    </source>
</evidence>
<dbReference type="PROSITE" id="PS00217">
    <property type="entry name" value="SUGAR_TRANSPORT_2"/>
    <property type="match status" value="1"/>
</dbReference>
<dbReference type="PANTHER" id="PTHR48021">
    <property type="match status" value="1"/>
</dbReference>
<comment type="subcellular location">
    <subcellularLocation>
        <location evidence="1">Cell membrane</location>
        <topology evidence="1">Multi-pass membrane protein</topology>
    </subcellularLocation>
</comment>
<dbReference type="PROSITE" id="PS50850">
    <property type="entry name" value="MFS"/>
    <property type="match status" value="1"/>
</dbReference>
<proteinExistence type="predicted"/>
<keyword evidence="7 8" id="KW-0472">Membrane</keyword>
<dbReference type="InterPro" id="IPR044775">
    <property type="entry name" value="MFS_ERD6/Tret1-like"/>
</dbReference>
<feature type="transmembrane region" description="Helical" evidence="8">
    <location>
        <begin position="118"/>
        <end position="140"/>
    </location>
</feature>
<feature type="transmembrane region" description="Helical" evidence="8">
    <location>
        <begin position="337"/>
        <end position="356"/>
    </location>
</feature>
<feature type="transmembrane region" description="Helical" evidence="8">
    <location>
        <begin position="152"/>
        <end position="171"/>
    </location>
</feature>
<evidence type="ECO:0000256" key="3">
    <source>
        <dbReference type="ARBA" id="ARBA00022475"/>
    </source>
</evidence>
<dbReference type="Pfam" id="PF00083">
    <property type="entry name" value="Sugar_tr"/>
    <property type="match status" value="1"/>
</dbReference>
<dbReference type="InterPro" id="IPR005828">
    <property type="entry name" value="MFS_sugar_transport-like"/>
</dbReference>
<keyword evidence="6 8" id="KW-1133">Transmembrane helix</keyword>
<feature type="transmembrane region" description="Helical" evidence="8">
    <location>
        <begin position="93"/>
        <end position="112"/>
    </location>
</feature>
<protein>
    <submittedName>
        <fullName evidence="11">Facilitated trehalose transporter Tret1-like</fullName>
    </submittedName>
</protein>
<feature type="transmembrane region" description="Helical" evidence="8">
    <location>
        <begin position="21"/>
        <end position="41"/>
    </location>
</feature>
<dbReference type="InterPro" id="IPR020846">
    <property type="entry name" value="MFS_dom"/>
</dbReference>
<sequence length="467" mass="52151">MEQNSLEEKFKLFSPRYRWQFISTLMVHIMTFTHGVSVGWLSPTLRLLSSENSPLGYEITFVEASWIGSLMGLGSLVGNIGFGLLLDRIGRKTCMYGLAIPNMCYWILIYTAESVDYLYAGRFLAGVAGGGAYVALPIFISEIVDDRIRGALSSMAMMNVCFGTLIGFIMASYLSYYLMPCIVIALPIIYLLAIFNLPETPIYLIRRGRDEKAEKSYRFYKNLKNSPSDQNESEKHDDVKNEFKLYREMVLQGGVREKVTWQDFINKPTLKVFVLIFVLIVTNQMSGSFANLNYTSNIFAELENRLNVNTCTVVVGVAQVVGILCAVMLVDRFGRRVLLLTSMAGMGLGELAIGLLKDLSTSELLAELYWLPLTLMCWVAFIAAVGMVSLVFTIIMELLPAKIRSIGTSLSMATFSFFIFVSLKIYPIMIANSGLGPTMYMAASFCTFGFIVLGLFLPETKGKLMTH</sequence>
<dbReference type="SUPFAM" id="SSF103473">
    <property type="entry name" value="MFS general substrate transporter"/>
    <property type="match status" value="1"/>
</dbReference>
<evidence type="ECO:0000256" key="5">
    <source>
        <dbReference type="ARBA" id="ARBA00022692"/>
    </source>
</evidence>
<organism evidence="10 11">
    <name type="scientific">Drosophila lebanonensis</name>
    <name type="common">Fruit fly</name>
    <name type="synonym">Scaptodrosophila lebanonensis</name>
    <dbReference type="NCBI Taxonomy" id="7225"/>
    <lineage>
        <taxon>Eukaryota</taxon>
        <taxon>Metazoa</taxon>
        <taxon>Ecdysozoa</taxon>
        <taxon>Arthropoda</taxon>
        <taxon>Hexapoda</taxon>
        <taxon>Insecta</taxon>
        <taxon>Pterygota</taxon>
        <taxon>Neoptera</taxon>
        <taxon>Endopterygota</taxon>
        <taxon>Diptera</taxon>
        <taxon>Brachycera</taxon>
        <taxon>Muscomorpha</taxon>
        <taxon>Ephydroidea</taxon>
        <taxon>Drosophilidae</taxon>
        <taxon>Scaptodrosophila</taxon>
    </lineage>
</organism>
<evidence type="ECO:0000256" key="2">
    <source>
        <dbReference type="ARBA" id="ARBA00022448"/>
    </source>
</evidence>
<dbReference type="PANTHER" id="PTHR48021:SF33">
    <property type="entry name" value="AT22075P-RELATED"/>
    <property type="match status" value="1"/>
</dbReference>